<gene>
    <name evidence="5" type="ORF">J0M35_11420</name>
</gene>
<evidence type="ECO:0000313" key="6">
    <source>
        <dbReference type="Proteomes" id="UP000664277"/>
    </source>
</evidence>
<dbReference type="EMBL" id="JAFLCK010000015">
    <property type="protein sequence ID" value="MBN8660968.1"/>
    <property type="molecule type" value="Genomic_DNA"/>
</dbReference>
<dbReference type="InterPro" id="IPR011650">
    <property type="entry name" value="Peptidase_M20_dimer"/>
</dbReference>
<keyword evidence="2" id="KW-0479">Metal-binding</keyword>
<dbReference type="Proteomes" id="UP000664277">
    <property type="component" value="Unassembled WGS sequence"/>
</dbReference>
<dbReference type="AlphaFoldDB" id="A0A8J7PGC7"/>
<accession>A0A8J7PGC7</accession>
<keyword evidence="3" id="KW-0378">Hydrolase</keyword>
<dbReference type="Pfam" id="PF07687">
    <property type="entry name" value="M20_dimer"/>
    <property type="match status" value="1"/>
</dbReference>
<evidence type="ECO:0000256" key="3">
    <source>
        <dbReference type="ARBA" id="ARBA00022801"/>
    </source>
</evidence>
<dbReference type="GO" id="GO:0046872">
    <property type="term" value="F:metal ion binding"/>
    <property type="evidence" value="ECO:0007669"/>
    <property type="project" value="UniProtKB-KW"/>
</dbReference>
<keyword evidence="1" id="KW-0645">Protease</keyword>
<evidence type="ECO:0000256" key="2">
    <source>
        <dbReference type="ARBA" id="ARBA00022723"/>
    </source>
</evidence>
<name>A0A8J7PGC7_9BACT</name>
<evidence type="ECO:0000313" key="5">
    <source>
        <dbReference type="EMBL" id="MBN8660968.1"/>
    </source>
</evidence>
<protein>
    <submittedName>
        <fullName evidence="5">M20/M25/M40 family metallo-hydrolase</fullName>
    </submittedName>
</protein>
<dbReference type="InterPro" id="IPR002933">
    <property type="entry name" value="Peptidase_M20"/>
</dbReference>
<dbReference type="Gene3D" id="3.40.630.10">
    <property type="entry name" value="Zn peptidases"/>
    <property type="match status" value="1"/>
</dbReference>
<dbReference type="GO" id="GO:0006508">
    <property type="term" value="P:proteolysis"/>
    <property type="evidence" value="ECO:0007669"/>
    <property type="project" value="UniProtKB-KW"/>
</dbReference>
<dbReference type="Gene3D" id="3.30.70.360">
    <property type="match status" value="1"/>
</dbReference>
<dbReference type="InterPro" id="IPR051458">
    <property type="entry name" value="Cyt/Met_Dipeptidase"/>
</dbReference>
<dbReference type="PANTHER" id="PTHR43270">
    <property type="entry name" value="BETA-ALA-HIS DIPEPTIDASE"/>
    <property type="match status" value="1"/>
</dbReference>
<evidence type="ECO:0000256" key="1">
    <source>
        <dbReference type="ARBA" id="ARBA00022670"/>
    </source>
</evidence>
<dbReference type="SUPFAM" id="SSF53187">
    <property type="entry name" value="Zn-dependent exopeptidases"/>
    <property type="match status" value="1"/>
</dbReference>
<comment type="caution">
    <text evidence="5">The sequence shown here is derived from an EMBL/GenBank/DDBJ whole genome shotgun (WGS) entry which is preliminary data.</text>
</comment>
<organism evidence="5 6">
    <name type="scientific">Candidatus Obscuribacter phosphatis</name>
    <dbReference type="NCBI Taxonomy" id="1906157"/>
    <lineage>
        <taxon>Bacteria</taxon>
        <taxon>Bacillati</taxon>
        <taxon>Candidatus Melainabacteria</taxon>
        <taxon>Candidatus Obscuribacterales</taxon>
        <taxon>Candidatus Obscuribacteraceae</taxon>
        <taxon>Candidatus Obscuribacter</taxon>
    </lineage>
</organism>
<evidence type="ECO:0000259" key="4">
    <source>
        <dbReference type="Pfam" id="PF07687"/>
    </source>
</evidence>
<reference evidence="5" key="1">
    <citation type="submission" date="2021-02" db="EMBL/GenBank/DDBJ databases">
        <title>Genome-Resolved Metagenomics of a Microbial Community Performing Photosynthetic Biological Nutrient Removal.</title>
        <authorList>
            <person name="Mcdaniel E.A."/>
        </authorList>
    </citation>
    <scope>NUCLEOTIDE SEQUENCE</scope>
    <source>
        <strain evidence="5">UWPOB_OBS1</strain>
    </source>
</reference>
<feature type="domain" description="Peptidase M20 dimerisation" evidence="4">
    <location>
        <begin position="201"/>
        <end position="360"/>
    </location>
</feature>
<dbReference type="Pfam" id="PF01546">
    <property type="entry name" value="Peptidase_M20"/>
    <property type="match status" value="1"/>
</dbReference>
<dbReference type="PANTHER" id="PTHR43270:SF8">
    <property type="entry name" value="DI- AND TRIPEPTIDASE DUG2-RELATED"/>
    <property type="match status" value="1"/>
</dbReference>
<dbReference type="GO" id="GO:0008233">
    <property type="term" value="F:peptidase activity"/>
    <property type="evidence" value="ECO:0007669"/>
    <property type="project" value="UniProtKB-KW"/>
</dbReference>
<sequence length="461" mass="50586">MTLNIEEANSQKESVLSYADKQRSSFEAKLKKIVDLASVSMEPERRPEIDGTAELALAYLREMGAKGEIVKTKGYPVVIGEFHHSAKAPTVTVYNHLDVQPALASEWLTEPFDMQIDGEVYRGRGTTDDKGPALTVLSAAHFAHQAGIPINIKFIWELEEEIGSPSFESFLTENLAKLKTDSVVVSDTIWVSRERPAIPYGLRGLQAFLIKLKTGTKDVHSGTTGGLARNPLGEMAGLIAAIYDPCTGEVRIPGFYDAVRPVDESELDNFVASGFTVENFKRAHELGSTRTMDAAQGAKRIWAHPTFEVHGITGGYAGPGVKTIVPYQSEAKLSTRLVPDQDPEKIFELIKAFVQSYNPDFEVLKEGSLKPFLGEFVGPFAEAAKGAMQTAFGVEPAFTREGGSIGAVVSMQEKLNVPITFMGLSLPEHGYHAINENFDWQQARGGQVMFVDYFHRLSKLI</sequence>
<proteinExistence type="predicted"/>